<dbReference type="InterPro" id="IPR038332">
    <property type="entry name" value="PPE_sf"/>
</dbReference>
<dbReference type="AlphaFoldDB" id="A0A1A2ZLS5"/>
<dbReference type="EMBL" id="LZKJ01000099">
    <property type="protein sequence ID" value="OBI46665.1"/>
    <property type="molecule type" value="Genomic_DNA"/>
</dbReference>
<name>A0A1A2ZLS5_9MYCO</name>
<evidence type="ECO:0000313" key="10">
    <source>
        <dbReference type="EMBL" id="OBI51240.1"/>
    </source>
</evidence>
<accession>A0A1A2ZLS5</accession>
<dbReference type="Gene3D" id="1.10.287.850">
    <property type="entry name" value="HP0062-like domain"/>
    <property type="match status" value="1"/>
</dbReference>
<organism evidence="10 12">
    <name type="scientific">Mycobacterium kyorinense</name>
    <dbReference type="NCBI Taxonomy" id="487514"/>
    <lineage>
        <taxon>Bacteria</taxon>
        <taxon>Bacillati</taxon>
        <taxon>Actinomycetota</taxon>
        <taxon>Actinomycetes</taxon>
        <taxon>Mycobacteriales</taxon>
        <taxon>Mycobacteriaceae</taxon>
        <taxon>Mycobacterium</taxon>
    </lineage>
</organism>
<reference evidence="10" key="2">
    <citation type="submission" date="2016-06" db="EMBL/GenBank/DDBJ databases">
        <authorList>
            <person name="Kjaerup R.B."/>
            <person name="Dalgaard T.S."/>
            <person name="Juul-Madsen H.R."/>
        </authorList>
    </citation>
    <scope>NUCLEOTIDE SEQUENCE [LARGE SCALE GENOMIC DNA]</scope>
    <source>
        <strain evidence="10">E861</strain>
    </source>
</reference>
<comment type="caution">
    <text evidence="10">The sequence shown here is derived from an EMBL/GenBank/DDBJ whole genome shotgun (WGS) entry which is preliminary data.</text>
</comment>
<sequence length="99" mass="9707">MAFVETQPEVLSAAARNLVAIGASVAAQNAAAAGPTTGIVPPAADEISALTAAQFATHARMYQAASVQAAAIHDMFVNMLGTSAGSYAATEAANAAATS</sequence>
<dbReference type="OrthoDB" id="4764589at2"/>
<dbReference type="EMBL" id="LZKJ01000167">
    <property type="protein sequence ID" value="OBI42066.1"/>
    <property type="molecule type" value="Genomic_DNA"/>
</dbReference>
<evidence type="ECO:0000313" key="7">
    <source>
        <dbReference type="EMBL" id="OBI46665.1"/>
    </source>
</evidence>
<evidence type="ECO:0000313" key="6">
    <source>
        <dbReference type="EMBL" id="OBI43257.1"/>
    </source>
</evidence>
<evidence type="ECO:0000259" key="1">
    <source>
        <dbReference type="Pfam" id="PF00934"/>
    </source>
</evidence>
<dbReference type="Pfam" id="PF00934">
    <property type="entry name" value="PE"/>
    <property type="match status" value="1"/>
</dbReference>
<feature type="domain" description="PE" evidence="1">
    <location>
        <begin position="4"/>
        <end position="94"/>
    </location>
</feature>
<reference evidence="12" key="1">
    <citation type="submission" date="2016-06" db="EMBL/GenBank/DDBJ databases">
        <authorList>
            <person name="Sutton G."/>
            <person name="Brinkac L."/>
            <person name="Sanka R."/>
            <person name="Adams M."/>
            <person name="Lau E."/>
            <person name="Sam S."/>
            <person name="Sreng N."/>
            <person name="Him V."/>
            <person name="Kerleguer A."/>
            <person name="Cheng S."/>
        </authorList>
    </citation>
    <scope>NUCLEOTIDE SEQUENCE [LARGE SCALE GENOMIC DNA]</scope>
    <source>
        <strain evidence="12">E861</strain>
    </source>
</reference>
<dbReference type="EMBL" id="LZKJ01000007">
    <property type="protein sequence ID" value="OBI53495.1"/>
    <property type="molecule type" value="Genomic_DNA"/>
</dbReference>
<evidence type="ECO:0000313" key="5">
    <source>
        <dbReference type="EMBL" id="OBI42066.1"/>
    </source>
</evidence>
<evidence type="ECO:0000313" key="12">
    <source>
        <dbReference type="Proteomes" id="UP000093592"/>
    </source>
</evidence>
<dbReference type="Proteomes" id="UP000093592">
    <property type="component" value="Unassembled WGS sequence"/>
</dbReference>
<evidence type="ECO:0000313" key="8">
    <source>
        <dbReference type="EMBL" id="OBI49253.1"/>
    </source>
</evidence>
<gene>
    <name evidence="2" type="ORF">A5707_00530</name>
    <name evidence="6" type="ORF">A5707_05240</name>
    <name evidence="5" type="ORF">A5707_06670</name>
    <name evidence="4" type="ORF">A5707_07505</name>
    <name evidence="3" type="ORF">A5707_08070</name>
    <name evidence="11" type="ORF">A5707_11305</name>
    <name evidence="10" type="ORF">A5707_14010</name>
    <name evidence="9" type="ORF">A5707_15265</name>
    <name evidence="8" type="ORF">A5707_17200</name>
    <name evidence="7" type="ORF">A5707_20960</name>
</gene>
<evidence type="ECO:0000313" key="3">
    <source>
        <dbReference type="EMBL" id="OBI41065.1"/>
    </source>
</evidence>
<evidence type="ECO:0000313" key="2">
    <source>
        <dbReference type="EMBL" id="OBI40922.1"/>
    </source>
</evidence>
<dbReference type="EMBL" id="LZKJ01000186">
    <property type="protein sequence ID" value="OBI41065.1"/>
    <property type="molecule type" value="Genomic_DNA"/>
</dbReference>
<evidence type="ECO:0000313" key="9">
    <source>
        <dbReference type="EMBL" id="OBI50195.1"/>
    </source>
</evidence>
<dbReference type="InterPro" id="IPR000084">
    <property type="entry name" value="PE-PGRS_N"/>
</dbReference>
<proteinExistence type="predicted"/>
<dbReference type="EMBL" id="LZKJ01000174">
    <property type="protein sequence ID" value="OBI41468.1"/>
    <property type="molecule type" value="Genomic_DNA"/>
</dbReference>
<dbReference type="EMBL" id="LZKJ01000042">
    <property type="protein sequence ID" value="OBI51240.1"/>
    <property type="molecule type" value="Genomic_DNA"/>
</dbReference>
<evidence type="ECO:0000313" key="11">
    <source>
        <dbReference type="EMBL" id="OBI53495.1"/>
    </source>
</evidence>
<dbReference type="EMBL" id="LZKJ01000051">
    <property type="protein sequence ID" value="OBI50195.1"/>
    <property type="molecule type" value="Genomic_DNA"/>
</dbReference>
<dbReference type="EMBL" id="LZKJ01000151">
    <property type="protein sequence ID" value="OBI43257.1"/>
    <property type="molecule type" value="Genomic_DNA"/>
</dbReference>
<evidence type="ECO:0000313" key="4">
    <source>
        <dbReference type="EMBL" id="OBI41468.1"/>
    </source>
</evidence>
<dbReference type="EMBL" id="LZKJ01000192">
    <property type="protein sequence ID" value="OBI40922.1"/>
    <property type="molecule type" value="Genomic_DNA"/>
</dbReference>
<dbReference type="EMBL" id="LZKJ01000066">
    <property type="protein sequence ID" value="OBI49253.1"/>
    <property type="molecule type" value="Genomic_DNA"/>
</dbReference>
<dbReference type="SUPFAM" id="SSF140459">
    <property type="entry name" value="PE/PPE dimer-like"/>
    <property type="match status" value="1"/>
</dbReference>
<dbReference type="RefSeq" id="WP_065012573.1">
    <property type="nucleotide sequence ID" value="NZ_LZKJ01000007.1"/>
</dbReference>
<protein>
    <submittedName>
        <fullName evidence="10">PE family protein</fullName>
    </submittedName>
</protein>